<dbReference type="RefSeq" id="WP_124344050.1">
    <property type="nucleotide sequence ID" value="NZ_BHYL01000300.1"/>
</dbReference>
<accession>A0A401V3M8</accession>
<reference evidence="2 3" key="1">
    <citation type="submission" date="2018-11" db="EMBL/GenBank/DDBJ databases">
        <title>Draft genome sequence of Cellulomonas takizawaensis strain TKZ-21.</title>
        <authorList>
            <person name="Yamamura H."/>
            <person name="Hayashi T."/>
            <person name="Hamada M."/>
            <person name="Serisawa Y."/>
            <person name="Matsuyama K."/>
            <person name="Nakagawa Y."/>
            <person name="Otoguro M."/>
            <person name="Yanagida F."/>
            <person name="Hayakawa M."/>
        </authorList>
    </citation>
    <scope>NUCLEOTIDE SEQUENCE [LARGE SCALE GENOMIC DNA]</scope>
    <source>
        <strain evidence="2 3">TKZ-21</strain>
    </source>
</reference>
<dbReference type="InterPro" id="IPR002372">
    <property type="entry name" value="PQQ_rpt_dom"/>
</dbReference>
<dbReference type="Gene3D" id="2.40.10.480">
    <property type="match status" value="1"/>
</dbReference>
<sequence length="500" mass="51378">MGAAGPSPALQRVPLDEVDEADAGTGVRPPSGFQRAARLGSAWAGWRSRSPWRAVAVLVGSLGLAVTLAVTTPSLVTAHERSTVLRPGAFAGAIRTSAVPAVRWTVTVDDRVPPLLVGDTVVVATGPGPDDRSLAGLDVVTGAVRWQRPLGADPRPAEVRCLEVQGSVACTLGPDQVDERVATRSGLAPTQDAAALVLLDPATGEVLRRAATPGRVVSLATDDELDGDVVLAAIADGVLTIRRTDPATGEVRWVATRPSAFPAASTSRVRVSVGGGLVVATAEGSTLVVHLDDGVPVPPPADATGTDETALLSDGTLVRTRYRVHAVGVDVVSELSDGDGDPWLTTRGVPVEPTVTDGSSALVFTSSVLAGGPMGGRVRAYAPGRPDPEWHALTPAREIAVDAGGRVVLRAAGALVGLDVETGRTVWRRTFGLGMGPVFSDGRLVVVQRTSPGDGSALVALDLWSGAPEWVAPLPPGARTVVQLGAHLYVVSDDALTALR</sequence>
<dbReference type="PANTHER" id="PTHR34512:SF30">
    <property type="entry name" value="OUTER MEMBRANE PROTEIN ASSEMBLY FACTOR BAMB"/>
    <property type="match status" value="1"/>
</dbReference>
<dbReference type="InterPro" id="IPR011047">
    <property type="entry name" value="Quinoprotein_ADH-like_sf"/>
</dbReference>
<dbReference type="EMBL" id="BHYL01000300">
    <property type="protein sequence ID" value="GCD21523.1"/>
    <property type="molecule type" value="Genomic_DNA"/>
</dbReference>
<evidence type="ECO:0000313" key="2">
    <source>
        <dbReference type="EMBL" id="GCD21523.1"/>
    </source>
</evidence>
<dbReference type="Proteomes" id="UP000288246">
    <property type="component" value="Unassembled WGS sequence"/>
</dbReference>
<feature type="domain" description="Pyrrolo-quinoline quinone repeat" evidence="1">
    <location>
        <begin position="413"/>
        <end position="498"/>
    </location>
</feature>
<dbReference type="Pfam" id="PF13360">
    <property type="entry name" value="PQQ_2"/>
    <property type="match status" value="2"/>
</dbReference>
<comment type="caution">
    <text evidence="2">The sequence shown here is derived from an EMBL/GenBank/DDBJ whole genome shotgun (WGS) entry which is preliminary data.</text>
</comment>
<gene>
    <name evidence="2" type="ORF">CTKZ_30850</name>
</gene>
<feature type="domain" description="Pyrrolo-quinoline quinone repeat" evidence="1">
    <location>
        <begin position="187"/>
        <end position="296"/>
    </location>
</feature>
<dbReference type="InterPro" id="IPR015943">
    <property type="entry name" value="WD40/YVTN_repeat-like_dom_sf"/>
</dbReference>
<dbReference type="SUPFAM" id="SSF50998">
    <property type="entry name" value="Quinoprotein alcohol dehydrogenase-like"/>
    <property type="match status" value="1"/>
</dbReference>
<dbReference type="OrthoDB" id="4813894at2"/>
<evidence type="ECO:0000259" key="1">
    <source>
        <dbReference type="Pfam" id="PF13360"/>
    </source>
</evidence>
<organism evidence="2 3">
    <name type="scientific">Cellulomonas algicola</name>
    <dbReference type="NCBI Taxonomy" id="2071633"/>
    <lineage>
        <taxon>Bacteria</taxon>
        <taxon>Bacillati</taxon>
        <taxon>Actinomycetota</taxon>
        <taxon>Actinomycetes</taxon>
        <taxon>Micrococcales</taxon>
        <taxon>Cellulomonadaceae</taxon>
        <taxon>Cellulomonas</taxon>
    </lineage>
</organism>
<proteinExistence type="predicted"/>
<dbReference type="Gene3D" id="2.130.10.10">
    <property type="entry name" value="YVTN repeat-like/Quinoprotein amine dehydrogenase"/>
    <property type="match status" value="1"/>
</dbReference>
<protein>
    <recommendedName>
        <fullName evidence="1">Pyrrolo-quinoline quinone repeat domain-containing protein</fullName>
    </recommendedName>
</protein>
<keyword evidence="3" id="KW-1185">Reference proteome</keyword>
<evidence type="ECO:0000313" key="3">
    <source>
        <dbReference type="Proteomes" id="UP000288246"/>
    </source>
</evidence>
<dbReference type="PANTHER" id="PTHR34512">
    <property type="entry name" value="CELL SURFACE PROTEIN"/>
    <property type="match status" value="1"/>
</dbReference>
<name>A0A401V3M8_9CELL</name>
<dbReference type="AlphaFoldDB" id="A0A401V3M8"/>